<dbReference type="Gene3D" id="3.40.50.1820">
    <property type="entry name" value="alpha/beta hydrolase"/>
    <property type="match status" value="1"/>
</dbReference>
<dbReference type="Proteomes" id="UP000824540">
    <property type="component" value="Unassembled WGS sequence"/>
</dbReference>
<dbReference type="EMBL" id="JAFBMS010001280">
    <property type="protein sequence ID" value="KAG9329333.1"/>
    <property type="molecule type" value="Genomic_DNA"/>
</dbReference>
<evidence type="ECO:0000313" key="3">
    <source>
        <dbReference type="EMBL" id="KAG9329333.1"/>
    </source>
</evidence>
<protein>
    <submittedName>
        <fullName evidence="3">Uncharacterized protein</fullName>
    </submittedName>
</protein>
<evidence type="ECO:0000256" key="1">
    <source>
        <dbReference type="ARBA" id="ARBA00005598"/>
    </source>
</evidence>
<organism evidence="3 4">
    <name type="scientific">Albula glossodonta</name>
    <name type="common">roundjaw bonefish</name>
    <dbReference type="NCBI Taxonomy" id="121402"/>
    <lineage>
        <taxon>Eukaryota</taxon>
        <taxon>Metazoa</taxon>
        <taxon>Chordata</taxon>
        <taxon>Craniata</taxon>
        <taxon>Vertebrata</taxon>
        <taxon>Euteleostomi</taxon>
        <taxon>Actinopterygii</taxon>
        <taxon>Neopterygii</taxon>
        <taxon>Teleostei</taxon>
        <taxon>Albuliformes</taxon>
        <taxon>Albulidae</taxon>
        <taxon>Albula</taxon>
    </lineage>
</organism>
<evidence type="ECO:0000256" key="2">
    <source>
        <dbReference type="SAM" id="MobiDB-lite"/>
    </source>
</evidence>
<evidence type="ECO:0000313" key="4">
    <source>
        <dbReference type="Proteomes" id="UP000824540"/>
    </source>
</evidence>
<feature type="compositionally biased region" description="Basic and acidic residues" evidence="2">
    <location>
        <begin position="390"/>
        <end position="401"/>
    </location>
</feature>
<sequence>MIFPDLVEGLVLLNIDPNGKGWIDWAASKLSGLTSTLPDTVLPHLFSQEELMNNTELVQSYRQQINNTINQFNLQLFWNMYNSRRDLEMNRTGTVLNAKTLRQVWECGVFLQQQAERVECNSKLDPTNTTFLKMADSGGLPQLTQVRFAPTPSPTGMGYSKYSGWLSAHLLLFVIELVRVADSTFTNEEDQPATQCQLHNCPTTHLSDKKTCLLTHLSSDILITMPLTTYLSAAHLQTASVKVCRCSEPLCCVYKGSEVEWRARYFLFPVHLSPLGVCPHQCIQTFSSDLACKACLPRSHGSRLRNAQTYPEKSARDIPFLCRVQQRRENFRNALRQHDPPGPLQDGLAHQRQLDGGPSHPALHSLGQQRGGGPAQPHHGSLLLSGRTHGRTDRRERRAEPETSQIPHNSLLEGMWLIPS</sequence>
<dbReference type="InterPro" id="IPR004142">
    <property type="entry name" value="NDRG"/>
</dbReference>
<dbReference type="AlphaFoldDB" id="A0A8T2MP20"/>
<dbReference type="Pfam" id="PF03096">
    <property type="entry name" value="Ndr"/>
    <property type="match status" value="1"/>
</dbReference>
<dbReference type="InterPro" id="IPR029058">
    <property type="entry name" value="AB_hydrolase_fold"/>
</dbReference>
<dbReference type="PANTHER" id="PTHR11034">
    <property type="entry name" value="N-MYC DOWNSTREAM REGULATED"/>
    <property type="match status" value="1"/>
</dbReference>
<feature type="region of interest" description="Disordered" evidence="2">
    <location>
        <begin position="335"/>
        <end position="420"/>
    </location>
</feature>
<comment type="similarity">
    <text evidence="1">Belongs to the NDRG family.</text>
</comment>
<reference evidence="3" key="1">
    <citation type="thesis" date="2021" institute="BYU ScholarsArchive" country="Provo, UT, USA">
        <title>Applications of and Algorithms for Genome Assembly and Genomic Analyses with an Emphasis on Marine Teleosts.</title>
        <authorList>
            <person name="Pickett B.D."/>
        </authorList>
    </citation>
    <scope>NUCLEOTIDE SEQUENCE</scope>
    <source>
        <strain evidence="3">HI-2016</strain>
    </source>
</reference>
<dbReference type="OrthoDB" id="8900964at2759"/>
<comment type="caution">
    <text evidence="3">The sequence shown here is derived from an EMBL/GenBank/DDBJ whole genome shotgun (WGS) entry which is preliminary data.</text>
</comment>
<gene>
    <name evidence="3" type="ORF">JZ751_005659</name>
</gene>
<name>A0A8T2MP20_9TELE</name>
<proteinExistence type="inferred from homology"/>
<accession>A0A8T2MP20</accession>
<keyword evidence="4" id="KW-1185">Reference proteome</keyword>